<dbReference type="PANTHER" id="PTHR37807">
    <property type="entry name" value="OS07G0160300 PROTEIN"/>
    <property type="match status" value="1"/>
</dbReference>
<dbReference type="Proteomes" id="UP000001188">
    <property type="component" value="Chromosome"/>
</dbReference>
<dbReference type="InterPro" id="IPR027417">
    <property type="entry name" value="P-loop_NTPase"/>
</dbReference>
<reference evidence="1 2" key="1">
    <citation type="journal article" date="2008" name="J. Biotechnol.">
        <title>The genome of Xanthomonas campestris pv. campestris B100 and its use for the reconstruction of metabolic pathways involved in xanthan biosynthesis.</title>
        <authorList>
            <person name="Vorholter F.J."/>
            <person name="Schneiker S."/>
            <person name="Goesmann A."/>
            <person name="Krause L."/>
            <person name="Bekel T."/>
            <person name="Kaiser O."/>
            <person name="Linke B."/>
            <person name="Patschkowski T."/>
            <person name="Ruckert C."/>
            <person name="Schmid J."/>
            <person name="Sidhu V.K."/>
            <person name="Sieber V."/>
            <person name="Tauch A."/>
            <person name="Watt S.A."/>
            <person name="Weisshaar B."/>
            <person name="Becker A."/>
            <person name="Niehaus K."/>
            <person name="Puhler A."/>
        </authorList>
    </citation>
    <scope>NUCLEOTIDE SEQUENCE [LARGE SCALE GENOMIC DNA]</scope>
    <source>
        <strain evidence="1 2">B100</strain>
    </source>
</reference>
<organism evidence="1 2">
    <name type="scientific">Xanthomonas campestris pv. campestris (strain B100)</name>
    <dbReference type="NCBI Taxonomy" id="509169"/>
    <lineage>
        <taxon>Bacteria</taxon>
        <taxon>Pseudomonadati</taxon>
        <taxon>Pseudomonadota</taxon>
        <taxon>Gammaproteobacteria</taxon>
        <taxon>Lysobacterales</taxon>
        <taxon>Lysobacteraceae</taxon>
        <taxon>Xanthomonas</taxon>
    </lineage>
</organism>
<gene>
    <name evidence="1" type="ORF">XCCB100_3618</name>
</gene>
<accession>B0RV92</accession>
<protein>
    <recommendedName>
        <fullName evidence="3">Kinase</fullName>
    </recommendedName>
</protein>
<evidence type="ECO:0008006" key="3">
    <source>
        <dbReference type="Google" id="ProtNLM"/>
    </source>
</evidence>
<sequence length="194" mass="20488">MASVTAGAIAARSPWLVVFGGLPGVGKSAIAQQLVAQCGAVYLRIDTIEQALRDSGMLAGDVGAAGYLAAYALARSNLHHGLTVVADCVNPLPVTRQAWRDVAAHAGSRVLEIEVICSDQDLHRQRVETRQSEVPGLRLPEWASVLAHDYAAWTQPHLLLQCSAEPGAGGGGNHCTPGWLDGDAVVERRAVEVR</sequence>
<dbReference type="EMBL" id="AM920689">
    <property type="protein sequence ID" value="CAP52983.1"/>
    <property type="molecule type" value="Genomic_DNA"/>
</dbReference>
<dbReference type="SUPFAM" id="SSF52540">
    <property type="entry name" value="P-loop containing nucleoside triphosphate hydrolases"/>
    <property type="match status" value="1"/>
</dbReference>
<dbReference type="Pfam" id="PF13671">
    <property type="entry name" value="AAA_33"/>
    <property type="match status" value="1"/>
</dbReference>
<dbReference type="Gene3D" id="3.40.50.300">
    <property type="entry name" value="P-loop containing nucleotide triphosphate hydrolases"/>
    <property type="match status" value="1"/>
</dbReference>
<evidence type="ECO:0000313" key="2">
    <source>
        <dbReference type="Proteomes" id="UP000001188"/>
    </source>
</evidence>
<dbReference type="KEGG" id="xca:xcc-b100_3618"/>
<dbReference type="PANTHER" id="PTHR37807:SF3">
    <property type="entry name" value="OS07G0160300 PROTEIN"/>
    <property type="match status" value="1"/>
</dbReference>
<name>B0RV92_XANCB</name>
<evidence type="ECO:0000313" key="1">
    <source>
        <dbReference type="EMBL" id="CAP52983.1"/>
    </source>
</evidence>
<proteinExistence type="predicted"/>
<dbReference type="AlphaFoldDB" id="B0RV92"/>
<dbReference type="HOGENOM" id="CLU_116774_0_1_6"/>